<comment type="caution">
    <text evidence="1">The sequence shown here is derived from an EMBL/GenBank/DDBJ whole genome shotgun (WGS) entry which is preliminary data.</text>
</comment>
<accession>S9Q9Q2</accession>
<proteinExistence type="predicted"/>
<dbReference type="STRING" id="1123237.Salmuc_03403"/>
<dbReference type="RefSeq" id="WP_021120755.1">
    <property type="nucleotide sequence ID" value="NZ_KE557281.1"/>
</dbReference>
<evidence type="ECO:0000313" key="1">
    <source>
        <dbReference type="EMBL" id="EPX78081.1"/>
    </source>
</evidence>
<name>S9Q9Q2_9RHOB</name>
<dbReference type="EMBL" id="APVH01000042">
    <property type="protein sequence ID" value="EPX78081.1"/>
    <property type="molecule type" value="Genomic_DNA"/>
</dbReference>
<keyword evidence="2" id="KW-1185">Reference proteome</keyword>
<sequence>MPKNIAPQMIISMFYVPGASGGGQVPDIGSVTLDQDTSPRDAMPITAENLAELSKNGLQHLGKIEVLLMDTVEEARAVGLGMRESPNKQAAAYQNAYGFGLVLTCEPAKEPGIELIDHRKPAIEIGAVEDRVFGSWNLSKKQYEERSMPDEEIELQVHRFGKRLAKMAESVGMEAIHELREATDDAMLEDELRFAQVAAPGM</sequence>
<protein>
    <submittedName>
        <fullName evidence="1">Uncharacterized protein</fullName>
    </submittedName>
</protein>
<evidence type="ECO:0000313" key="2">
    <source>
        <dbReference type="Proteomes" id="UP000015347"/>
    </source>
</evidence>
<gene>
    <name evidence="1" type="ORF">Salmuc_03403</name>
</gene>
<dbReference type="Proteomes" id="UP000015347">
    <property type="component" value="Unassembled WGS sequence"/>
</dbReference>
<reference evidence="2" key="1">
    <citation type="journal article" date="2014" name="Stand. Genomic Sci.">
        <title>Genome sequence of the exopolysaccharide-producing Salipiger mucosus type strain (DSM 16094(T)), a moderately halophilic member of the Roseobacter clade.</title>
        <authorList>
            <person name="Riedel T."/>
            <person name="Spring S."/>
            <person name="Fiebig A."/>
            <person name="Petersen J."/>
            <person name="Kyrpides N.C."/>
            <person name="Goker M."/>
            <person name="Klenk H.P."/>
        </authorList>
    </citation>
    <scope>NUCLEOTIDE SEQUENCE [LARGE SCALE GENOMIC DNA]</scope>
    <source>
        <strain evidence="2">DSM 16094</strain>
    </source>
</reference>
<dbReference type="AlphaFoldDB" id="S9Q9Q2"/>
<organism evidence="1 2">
    <name type="scientific">Salipiger mucosus DSM 16094</name>
    <dbReference type="NCBI Taxonomy" id="1123237"/>
    <lineage>
        <taxon>Bacteria</taxon>
        <taxon>Pseudomonadati</taxon>
        <taxon>Pseudomonadota</taxon>
        <taxon>Alphaproteobacteria</taxon>
        <taxon>Rhodobacterales</taxon>
        <taxon>Roseobacteraceae</taxon>
        <taxon>Salipiger</taxon>
    </lineage>
</organism>
<dbReference type="HOGENOM" id="CLU_1353826_0_0_5"/>